<dbReference type="EMBL" id="CAJOBA010064357">
    <property type="protein sequence ID" value="CAF4351673.1"/>
    <property type="molecule type" value="Genomic_DNA"/>
</dbReference>
<evidence type="ECO:0000313" key="1">
    <source>
        <dbReference type="EMBL" id="CAF1560015.1"/>
    </source>
</evidence>
<organism evidence="1 3">
    <name type="scientific">Didymodactylos carnosus</name>
    <dbReference type="NCBI Taxonomy" id="1234261"/>
    <lineage>
        <taxon>Eukaryota</taxon>
        <taxon>Metazoa</taxon>
        <taxon>Spiralia</taxon>
        <taxon>Gnathifera</taxon>
        <taxon>Rotifera</taxon>
        <taxon>Eurotatoria</taxon>
        <taxon>Bdelloidea</taxon>
        <taxon>Philodinida</taxon>
        <taxon>Philodinidae</taxon>
        <taxon>Didymodactylos</taxon>
    </lineage>
</organism>
<dbReference type="Proteomes" id="UP000682733">
    <property type="component" value="Unassembled WGS sequence"/>
</dbReference>
<accession>A0A8S2FTW5</accession>
<proteinExistence type="predicted"/>
<evidence type="ECO:0000313" key="3">
    <source>
        <dbReference type="Proteomes" id="UP000677228"/>
    </source>
</evidence>
<protein>
    <submittedName>
        <fullName evidence="1">Uncharacterized protein</fullName>
    </submittedName>
</protein>
<gene>
    <name evidence="1" type="ORF">OVA965_LOCUS39752</name>
    <name evidence="2" type="ORF">TMI583_LOCUS41106</name>
</gene>
<sequence>MTGRSLFMLNDNLLYEMGIIDEDD</sequence>
<dbReference type="AlphaFoldDB" id="A0A8S2FTW5"/>
<feature type="non-terminal residue" evidence="1">
    <location>
        <position position="24"/>
    </location>
</feature>
<name>A0A8S2FTW5_9BILA</name>
<dbReference type="Proteomes" id="UP000677228">
    <property type="component" value="Unassembled WGS sequence"/>
</dbReference>
<dbReference type="EMBL" id="CAJNOK010041754">
    <property type="protein sequence ID" value="CAF1560015.1"/>
    <property type="molecule type" value="Genomic_DNA"/>
</dbReference>
<evidence type="ECO:0000313" key="2">
    <source>
        <dbReference type="EMBL" id="CAF4351673.1"/>
    </source>
</evidence>
<reference evidence="1" key="1">
    <citation type="submission" date="2021-02" db="EMBL/GenBank/DDBJ databases">
        <authorList>
            <person name="Nowell W R."/>
        </authorList>
    </citation>
    <scope>NUCLEOTIDE SEQUENCE</scope>
</reference>
<comment type="caution">
    <text evidence="1">The sequence shown here is derived from an EMBL/GenBank/DDBJ whole genome shotgun (WGS) entry which is preliminary data.</text>
</comment>